<sequence>MRTRLRMALTALPLAALLALTGCGSDGGSGDGGDPVASADSSTPPDSSDEGSGDDGSGGNGGEPLSEDELHDRLLEYAQCLRDHGLDVEDPAPGEGIQLQNEGDPSNSDEALAACEDVAPPAPPEGSEDEDREDMLAFAQCMRDNGVEAFEDPKPGEGIGIGPEIVGDPDFEAAEQTCNDQVFGGQPDTQGDAS</sequence>
<feature type="compositionally biased region" description="Polar residues" evidence="1">
    <location>
        <begin position="98"/>
        <end position="109"/>
    </location>
</feature>
<dbReference type="Proteomes" id="UP000295217">
    <property type="component" value="Unassembled WGS sequence"/>
</dbReference>
<feature type="compositionally biased region" description="Low complexity" evidence="1">
    <location>
        <begin position="34"/>
        <end position="46"/>
    </location>
</feature>
<evidence type="ECO:0008006" key="5">
    <source>
        <dbReference type="Google" id="ProtNLM"/>
    </source>
</evidence>
<feature type="chain" id="PRO_5038466087" description="Secreted protein" evidence="2">
    <location>
        <begin position="25"/>
        <end position="194"/>
    </location>
</feature>
<dbReference type="EMBL" id="SMLB01000002">
    <property type="protein sequence ID" value="TDD72755.1"/>
    <property type="molecule type" value="Genomic_DNA"/>
</dbReference>
<evidence type="ECO:0000313" key="3">
    <source>
        <dbReference type="EMBL" id="TDD72755.1"/>
    </source>
</evidence>
<organism evidence="3 4">
    <name type="scientific">Jiangella aurantiaca</name>
    <dbReference type="NCBI Taxonomy" id="2530373"/>
    <lineage>
        <taxon>Bacteria</taxon>
        <taxon>Bacillati</taxon>
        <taxon>Actinomycetota</taxon>
        <taxon>Actinomycetes</taxon>
        <taxon>Jiangellales</taxon>
        <taxon>Jiangellaceae</taxon>
        <taxon>Jiangella</taxon>
    </lineage>
</organism>
<comment type="caution">
    <text evidence="3">The sequence shown here is derived from an EMBL/GenBank/DDBJ whole genome shotgun (WGS) entry which is preliminary data.</text>
</comment>
<reference evidence="3 4" key="1">
    <citation type="submission" date="2019-02" db="EMBL/GenBank/DDBJ databases">
        <title>Draft genome sequences of novel Actinobacteria.</title>
        <authorList>
            <person name="Sahin N."/>
            <person name="Ay H."/>
            <person name="Saygin H."/>
        </authorList>
    </citation>
    <scope>NUCLEOTIDE SEQUENCE [LARGE SCALE GENOMIC DNA]</scope>
    <source>
        <strain evidence="3 4">8K307</strain>
    </source>
</reference>
<feature type="compositionally biased region" description="Gly residues" evidence="1">
    <location>
        <begin position="24"/>
        <end position="33"/>
    </location>
</feature>
<proteinExistence type="predicted"/>
<feature type="signal peptide" evidence="2">
    <location>
        <begin position="1"/>
        <end position="24"/>
    </location>
</feature>
<dbReference type="PROSITE" id="PS51257">
    <property type="entry name" value="PROKAR_LIPOPROTEIN"/>
    <property type="match status" value="1"/>
</dbReference>
<feature type="compositionally biased region" description="Basic and acidic residues" evidence="1">
    <location>
        <begin position="68"/>
        <end position="87"/>
    </location>
</feature>
<evidence type="ECO:0000313" key="4">
    <source>
        <dbReference type="Proteomes" id="UP000295217"/>
    </source>
</evidence>
<accession>A0A4R5ALG5</accession>
<gene>
    <name evidence="3" type="ORF">E1262_01995</name>
</gene>
<dbReference type="OrthoDB" id="7949713at2"/>
<evidence type="ECO:0000256" key="1">
    <source>
        <dbReference type="SAM" id="MobiDB-lite"/>
    </source>
</evidence>
<protein>
    <recommendedName>
        <fullName evidence="5">Secreted protein</fullName>
    </recommendedName>
</protein>
<evidence type="ECO:0000256" key="2">
    <source>
        <dbReference type="SAM" id="SignalP"/>
    </source>
</evidence>
<keyword evidence="2" id="KW-0732">Signal</keyword>
<feature type="region of interest" description="Disordered" evidence="1">
    <location>
        <begin position="21"/>
        <end position="110"/>
    </location>
</feature>
<name>A0A4R5ALG5_9ACTN</name>
<keyword evidence="4" id="KW-1185">Reference proteome</keyword>
<feature type="region of interest" description="Disordered" evidence="1">
    <location>
        <begin position="148"/>
        <end position="168"/>
    </location>
</feature>
<dbReference type="AlphaFoldDB" id="A0A4R5ALG5"/>